<sequence length="169" mass="18084">METEVNTATLDHMLTDILEETTANSLTAMDVAPPTPAMDPLIYLATPMVLPGPPMMATVATARYSMKRPGRHPQSIQFPTTAAWYAVPGTPPALKLVPGTPPAPSQPKLVITTHPVLDAVPLASTNLQFELLLPSETTTLPNYVCFGTTDPPHYYAGNAALSSQFQPEC</sequence>
<dbReference type="Proteomes" id="UP000887565">
    <property type="component" value="Unplaced"/>
</dbReference>
<accession>A0A915KW82</accession>
<evidence type="ECO:0000313" key="2">
    <source>
        <dbReference type="WBParaSite" id="nRc.2.0.1.t41800-RA"/>
    </source>
</evidence>
<dbReference type="AlphaFoldDB" id="A0A915KW82"/>
<dbReference type="WBParaSite" id="nRc.2.0.1.t41800-RA">
    <property type="protein sequence ID" value="nRc.2.0.1.t41800-RA"/>
    <property type="gene ID" value="nRc.2.0.1.g41800"/>
</dbReference>
<protein>
    <submittedName>
        <fullName evidence="2">Uncharacterized protein</fullName>
    </submittedName>
</protein>
<keyword evidence="1" id="KW-1185">Reference proteome</keyword>
<proteinExistence type="predicted"/>
<evidence type="ECO:0000313" key="1">
    <source>
        <dbReference type="Proteomes" id="UP000887565"/>
    </source>
</evidence>
<reference evidence="2" key="1">
    <citation type="submission" date="2022-11" db="UniProtKB">
        <authorList>
            <consortium name="WormBaseParasite"/>
        </authorList>
    </citation>
    <scope>IDENTIFICATION</scope>
</reference>
<organism evidence="1 2">
    <name type="scientific">Romanomermis culicivorax</name>
    <name type="common">Nematode worm</name>
    <dbReference type="NCBI Taxonomy" id="13658"/>
    <lineage>
        <taxon>Eukaryota</taxon>
        <taxon>Metazoa</taxon>
        <taxon>Ecdysozoa</taxon>
        <taxon>Nematoda</taxon>
        <taxon>Enoplea</taxon>
        <taxon>Dorylaimia</taxon>
        <taxon>Mermithida</taxon>
        <taxon>Mermithoidea</taxon>
        <taxon>Mermithidae</taxon>
        <taxon>Romanomermis</taxon>
    </lineage>
</organism>
<name>A0A915KW82_ROMCU</name>